<feature type="domain" description="Putative zinc-finger" evidence="4">
    <location>
        <begin position="2"/>
        <end position="30"/>
    </location>
</feature>
<organism evidence="5 6">
    <name type="scientific">Kyrpidia spormannii</name>
    <dbReference type="NCBI Taxonomy" id="2055160"/>
    <lineage>
        <taxon>Bacteria</taxon>
        <taxon>Bacillati</taxon>
        <taxon>Bacillota</taxon>
        <taxon>Bacilli</taxon>
        <taxon>Bacillales</taxon>
        <taxon>Alicyclobacillaceae</taxon>
        <taxon>Kyrpidia</taxon>
    </lineage>
</organism>
<name>A0A2K8N363_9BACL</name>
<dbReference type="AlphaFoldDB" id="A0A2K8N363"/>
<accession>A0A2K8N363</accession>
<gene>
    <name evidence="5" type="ORF">CVV65_02280</name>
</gene>
<dbReference type="EMBL" id="CP024955">
    <property type="protein sequence ID" value="ATY83934.1"/>
    <property type="molecule type" value="Genomic_DNA"/>
</dbReference>
<proteinExistence type="inferred from homology"/>
<dbReference type="Proteomes" id="UP000231932">
    <property type="component" value="Chromosome"/>
</dbReference>
<feature type="compositionally biased region" description="Low complexity" evidence="3">
    <location>
        <begin position="153"/>
        <end position="163"/>
    </location>
</feature>
<evidence type="ECO:0000259" key="4">
    <source>
        <dbReference type="Pfam" id="PF13490"/>
    </source>
</evidence>
<evidence type="ECO:0000256" key="3">
    <source>
        <dbReference type="SAM" id="MobiDB-lite"/>
    </source>
</evidence>
<feature type="compositionally biased region" description="Basic residues" evidence="3">
    <location>
        <begin position="143"/>
        <end position="152"/>
    </location>
</feature>
<dbReference type="InterPro" id="IPR027383">
    <property type="entry name" value="Znf_put"/>
</dbReference>
<feature type="region of interest" description="Disordered" evidence="3">
    <location>
        <begin position="127"/>
        <end position="163"/>
    </location>
</feature>
<evidence type="ECO:0000313" key="6">
    <source>
        <dbReference type="Proteomes" id="UP000231932"/>
    </source>
</evidence>
<sequence>MLLQAYLDQELEPEAEAAVQHHLAICPTCRRELAALKLLWMELDRVADVEPAPELVYQRRQVLAAVKAHREQVRRDTAGAGPHGESESAPRSSPLPARQAALLWLKAQPAIMRPVWTGMQYIPGAHLLTRPPASSGRASHSPKTGRRKKGRLGRLLGLIPRPR</sequence>
<evidence type="ECO:0000256" key="1">
    <source>
        <dbReference type="ARBA" id="ARBA00024353"/>
    </source>
</evidence>
<reference evidence="6" key="1">
    <citation type="submission" date="2017-11" db="EMBL/GenBank/DDBJ databases">
        <title>Complete Genome Sequence of Kyrpidia sp. Strain EA-1, a thermophilic, hydrogen-oxidizing Bacterium, isolated from the Azores.</title>
        <authorList>
            <person name="Reiner J.E."/>
            <person name="Lapp C.J."/>
            <person name="Bunk B."/>
            <person name="Gescher J."/>
        </authorList>
    </citation>
    <scope>NUCLEOTIDE SEQUENCE [LARGE SCALE GENOMIC DNA]</scope>
    <source>
        <strain evidence="6">EA-1</strain>
    </source>
</reference>
<keyword evidence="6" id="KW-1185">Reference proteome</keyword>
<dbReference type="OrthoDB" id="64646at2"/>
<dbReference type="Pfam" id="PF13490">
    <property type="entry name" value="zf-HC2"/>
    <property type="match status" value="1"/>
</dbReference>
<dbReference type="KEGG" id="kyr:CVV65_02280"/>
<evidence type="ECO:0000313" key="5">
    <source>
        <dbReference type="EMBL" id="ATY83934.1"/>
    </source>
</evidence>
<dbReference type="InterPro" id="IPR041916">
    <property type="entry name" value="Anti_sigma_zinc_sf"/>
</dbReference>
<feature type="region of interest" description="Disordered" evidence="3">
    <location>
        <begin position="70"/>
        <end position="94"/>
    </location>
</feature>
<dbReference type="Gene3D" id="1.10.10.1320">
    <property type="entry name" value="Anti-sigma factor, zinc-finger domain"/>
    <property type="match status" value="1"/>
</dbReference>
<protein>
    <recommendedName>
        <fullName evidence="2">Anti-sigma-W factor RsiW</fullName>
    </recommendedName>
</protein>
<evidence type="ECO:0000256" key="2">
    <source>
        <dbReference type="ARBA" id="ARBA00024438"/>
    </source>
</evidence>
<comment type="similarity">
    <text evidence="1">Belongs to the zinc-associated anti-sigma factor (ZAS) superfamily. Anti-sigma-W factor family.</text>
</comment>